<evidence type="ECO:0000256" key="3">
    <source>
        <dbReference type="ARBA" id="ARBA00023125"/>
    </source>
</evidence>
<gene>
    <name evidence="8" type="ORF">PPGU16_39310</name>
</gene>
<dbReference type="InterPro" id="IPR009057">
    <property type="entry name" value="Homeodomain-like_sf"/>
</dbReference>
<accession>A0A7I8BQ86</accession>
<dbReference type="PROSITE" id="PS01081">
    <property type="entry name" value="HTH_TETR_1"/>
    <property type="match status" value="1"/>
</dbReference>
<dbReference type="GO" id="GO:0003700">
    <property type="term" value="F:DNA-binding transcription factor activity"/>
    <property type="evidence" value="ECO:0007669"/>
    <property type="project" value="TreeGrafter"/>
</dbReference>
<evidence type="ECO:0000256" key="2">
    <source>
        <dbReference type="ARBA" id="ARBA00023015"/>
    </source>
</evidence>
<sequence length="242" mass="25795">MDSQKSTLAASEVKAPSRARGHARVASLLEAASAEFAEKGYEATTMTAIAARAKSSIGSLYQFFPTKEQIAGTLIEHYVTEIEAAFERLREEVSSLDVSTVAGTLTTLFATFRKRHPAFVTLADVHDVVLPGANGVRERLRKGIASVLAALAPGLSAKEALFRAVIVQHLMKAAVTLSHDASVSDRNAAILEFQRVMQHYLEDMMAAARGEPASETQRGAASKERSSAASSPKTKAKGKPGV</sequence>
<dbReference type="GO" id="GO:0000976">
    <property type="term" value="F:transcription cis-regulatory region binding"/>
    <property type="evidence" value="ECO:0007669"/>
    <property type="project" value="TreeGrafter"/>
</dbReference>
<dbReference type="InterPro" id="IPR001647">
    <property type="entry name" value="HTH_TetR"/>
</dbReference>
<dbReference type="PROSITE" id="PS50977">
    <property type="entry name" value="HTH_TETR_2"/>
    <property type="match status" value="1"/>
</dbReference>
<dbReference type="EMBL" id="AP023175">
    <property type="protein sequence ID" value="BCF90864.1"/>
    <property type="molecule type" value="Genomic_DNA"/>
</dbReference>
<evidence type="ECO:0000313" key="9">
    <source>
        <dbReference type="Proteomes" id="UP000510888"/>
    </source>
</evidence>
<evidence type="ECO:0000256" key="1">
    <source>
        <dbReference type="ARBA" id="ARBA00022491"/>
    </source>
</evidence>
<feature type="region of interest" description="Disordered" evidence="6">
    <location>
        <begin position="208"/>
        <end position="242"/>
    </location>
</feature>
<evidence type="ECO:0000256" key="6">
    <source>
        <dbReference type="SAM" id="MobiDB-lite"/>
    </source>
</evidence>
<protein>
    <recommendedName>
        <fullName evidence="7">HTH tetR-type domain-containing protein</fullName>
    </recommendedName>
</protein>
<evidence type="ECO:0000256" key="5">
    <source>
        <dbReference type="PROSITE-ProRule" id="PRU00335"/>
    </source>
</evidence>
<reference evidence="8 9" key="1">
    <citation type="journal article" date="2020" name="Genes (Basel)">
        <title>Genomic Comparison of Insect Gut Symbionts from Divergent Burkholderia Subclades.</title>
        <authorList>
            <person name="Takeshita K."/>
            <person name="Kikuchi Y."/>
        </authorList>
    </citation>
    <scope>NUCLEOTIDE SEQUENCE [LARGE SCALE GENOMIC DNA]</scope>
    <source>
        <strain evidence="8 9">PGU16</strain>
    </source>
</reference>
<dbReference type="InterPro" id="IPR050109">
    <property type="entry name" value="HTH-type_TetR-like_transc_reg"/>
</dbReference>
<feature type="DNA-binding region" description="H-T-H motif" evidence="5">
    <location>
        <begin position="45"/>
        <end position="64"/>
    </location>
</feature>
<dbReference type="Pfam" id="PF00440">
    <property type="entry name" value="TetR_N"/>
    <property type="match status" value="1"/>
</dbReference>
<dbReference type="SUPFAM" id="SSF46689">
    <property type="entry name" value="Homeodomain-like"/>
    <property type="match status" value="1"/>
</dbReference>
<keyword evidence="4" id="KW-0804">Transcription</keyword>
<evidence type="ECO:0000313" key="8">
    <source>
        <dbReference type="EMBL" id="BCF90864.1"/>
    </source>
</evidence>
<keyword evidence="2" id="KW-0805">Transcription regulation</keyword>
<dbReference type="InterPro" id="IPR023772">
    <property type="entry name" value="DNA-bd_HTH_TetR-type_CS"/>
</dbReference>
<dbReference type="PANTHER" id="PTHR30055">
    <property type="entry name" value="HTH-TYPE TRANSCRIPTIONAL REGULATOR RUTR"/>
    <property type="match status" value="1"/>
</dbReference>
<dbReference type="Proteomes" id="UP000510888">
    <property type="component" value="Chromosome 2"/>
</dbReference>
<keyword evidence="1" id="KW-0678">Repressor</keyword>
<proteinExistence type="predicted"/>
<dbReference type="PANTHER" id="PTHR30055:SF226">
    <property type="entry name" value="HTH-TYPE TRANSCRIPTIONAL REGULATOR PKSA"/>
    <property type="match status" value="1"/>
</dbReference>
<keyword evidence="9" id="KW-1185">Reference proteome</keyword>
<name>A0A7I8BQ86_9BURK</name>
<dbReference type="KEGG" id="plad:PPGU16_39310"/>
<organism evidence="8 9">
    <name type="scientific">Paraburkholderia largidicola</name>
    <dbReference type="NCBI Taxonomy" id="3014751"/>
    <lineage>
        <taxon>Bacteria</taxon>
        <taxon>Pseudomonadati</taxon>
        <taxon>Pseudomonadota</taxon>
        <taxon>Betaproteobacteria</taxon>
        <taxon>Burkholderiales</taxon>
        <taxon>Burkholderiaceae</taxon>
        <taxon>Paraburkholderia</taxon>
    </lineage>
</organism>
<keyword evidence="3 5" id="KW-0238">DNA-binding</keyword>
<feature type="domain" description="HTH tetR-type" evidence="7">
    <location>
        <begin position="22"/>
        <end position="82"/>
    </location>
</feature>
<evidence type="ECO:0000259" key="7">
    <source>
        <dbReference type="PROSITE" id="PS50977"/>
    </source>
</evidence>
<dbReference type="Gene3D" id="1.10.357.10">
    <property type="entry name" value="Tetracycline Repressor, domain 2"/>
    <property type="match status" value="1"/>
</dbReference>
<dbReference type="PRINTS" id="PR00455">
    <property type="entry name" value="HTHTETR"/>
</dbReference>
<dbReference type="AlphaFoldDB" id="A0A7I8BQ86"/>
<evidence type="ECO:0000256" key="4">
    <source>
        <dbReference type="ARBA" id="ARBA00023163"/>
    </source>
</evidence>